<accession>A0ABV8DZC8</accession>
<dbReference type="InterPro" id="IPR010445">
    <property type="entry name" value="LapA_dom"/>
</dbReference>
<evidence type="ECO:0000256" key="2">
    <source>
        <dbReference type="ARBA" id="ARBA00022692"/>
    </source>
</evidence>
<feature type="transmembrane region" description="Helical" evidence="5">
    <location>
        <begin position="14"/>
        <end position="36"/>
    </location>
</feature>
<comment type="caution">
    <text evidence="7">The sequence shown here is derived from an EMBL/GenBank/DDBJ whole genome shotgun (WGS) entry which is preliminary data.</text>
</comment>
<gene>
    <name evidence="7" type="ORF">ACFO0B_24725</name>
</gene>
<keyword evidence="2 5" id="KW-0812">Transmembrane</keyword>
<evidence type="ECO:0000256" key="4">
    <source>
        <dbReference type="ARBA" id="ARBA00023136"/>
    </source>
</evidence>
<feature type="domain" description="Lipopolysaccharide assembly protein A" evidence="6">
    <location>
        <begin position="39"/>
        <end position="75"/>
    </location>
</feature>
<dbReference type="EMBL" id="JBHSAX010000019">
    <property type="protein sequence ID" value="MFC3965204.1"/>
    <property type="molecule type" value="Genomic_DNA"/>
</dbReference>
<evidence type="ECO:0000256" key="3">
    <source>
        <dbReference type="ARBA" id="ARBA00022989"/>
    </source>
</evidence>
<feature type="transmembrane region" description="Helical" evidence="5">
    <location>
        <begin position="56"/>
        <end position="75"/>
    </location>
</feature>
<dbReference type="RefSeq" id="WP_378614956.1">
    <property type="nucleotide sequence ID" value="NZ_JBHSAX010000019.1"/>
</dbReference>
<evidence type="ECO:0000313" key="8">
    <source>
        <dbReference type="Proteomes" id="UP001595696"/>
    </source>
</evidence>
<evidence type="ECO:0000256" key="5">
    <source>
        <dbReference type="SAM" id="Phobius"/>
    </source>
</evidence>
<dbReference type="Pfam" id="PF06305">
    <property type="entry name" value="LapA_dom"/>
    <property type="match status" value="1"/>
</dbReference>
<keyword evidence="1" id="KW-1003">Cell membrane</keyword>
<organism evidence="7 8">
    <name type="scientific">Nocardia jiangsuensis</name>
    <dbReference type="NCBI Taxonomy" id="1691563"/>
    <lineage>
        <taxon>Bacteria</taxon>
        <taxon>Bacillati</taxon>
        <taxon>Actinomycetota</taxon>
        <taxon>Actinomycetes</taxon>
        <taxon>Mycobacteriales</taxon>
        <taxon>Nocardiaceae</taxon>
        <taxon>Nocardia</taxon>
    </lineage>
</organism>
<protein>
    <submittedName>
        <fullName evidence="7">Lipopolysaccharide assembly protein LapA domain-containing protein</fullName>
    </submittedName>
</protein>
<dbReference type="Proteomes" id="UP001595696">
    <property type="component" value="Unassembled WGS sequence"/>
</dbReference>
<name>A0ABV8DZC8_9NOCA</name>
<proteinExistence type="predicted"/>
<reference evidence="8" key="1">
    <citation type="journal article" date="2019" name="Int. J. Syst. Evol. Microbiol.">
        <title>The Global Catalogue of Microorganisms (GCM) 10K type strain sequencing project: providing services to taxonomists for standard genome sequencing and annotation.</title>
        <authorList>
            <consortium name="The Broad Institute Genomics Platform"/>
            <consortium name="The Broad Institute Genome Sequencing Center for Infectious Disease"/>
            <person name="Wu L."/>
            <person name="Ma J."/>
        </authorList>
    </citation>
    <scope>NUCLEOTIDE SEQUENCE [LARGE SCALE GENOMIC DNA]</scope>
    <source>
        <strain evidence="8">CGMCC 4.7330</strain>
    </source>
</reference>
<keyword evidence="4 5" id="KW-0472">Membrane</keyword>
<keyword evidence="3 5" id="KW-1133">Transmembrane helix</keyword>
<evidence type="ECO:0000313" key="7">
    <source>
        <dbReference type="EMBL" id="MFC3965204.1"/>
    </source>
</evidence>
<evidence type="ECO:0000259" key="6">
    <source>
        <dbReference type="Pfam" id="PF06305"/>
    </source>
</evidence>
<sequence>MHAKSESARPRRSLLAEVSTGQWLALVFAVLALIFVLSNRGKVRIEFLLVTVTSPLWLILLIMFVIGVLSGALLTRRKGRAPR</sequence>
<evidence type="ECO:0000256" key="1">
    <source>
        <dbReference type="ARBA" id="ARBA00022475"/>
    </source>
</evidence>
<keyword evidence="8" id="KW-1185">Reference proteome</keyword>